<gene>
    <name evidence="3" type="ORF">ATSB10_12740</name>
</gene>
<dbReference type="PANTHER" id="PTHR21064">
    <property type="entry name" value="AMINOGLYCOSIDE PHOSPHOTRANSFERASE DOMAIN-CONTAINING PROTEIN-RELATED"/>
    <property type="match status" value="1"/>
</dbReference>
<dbReference type="OrthoDB" id="3266537at2"/>
<dbReference type="InterPro" id="IPR050249">
    <property type="entry name" value="Pseudomonas-type_ThrB"/>
</dbReference>
<evidence type="ECO:0000313" key="3">
    <source>
        <dbReference type="EMBL" id="AND68728.1"/>
    </source>
</evidence>
<reference evidence="3 4" key="1">
    <citation type="submission" date="2016-02" db="EMBL/GenBank/DDBJ databases">
        <title>Complete genome sequencing and analysis of ATSB10, Dyella thiooxydans isolated from rhizosphere soil of sunflower (Helianthus annuus L.).</title>
        <authorList>
            <person name="Lee Y."/>
            <person name="Hwangbo K."/>
            <person name="Chung H."/>
            <person name="Yoo J."/>
            <person name="Kim K.Y."/>
            <person name="Sa T.M."/>
            <person name="Um Y."/>
            <person name="Madhaiyan M."/>
        </authorList>
    </citation>
    <scope>NUCLEOTIDE SEQUENCE [LARGE SCALE GENOMIC DNA]</scope>
    <source>
        <strain evidence="3 4">ATSB10</strain>
    </source>
</reference>
<protein>
    <recommendedName>
        <fullName evidence="2">Aminoglycoside phosphotransferase domain-containing protein</fullName>
    </recommendedName>
</protein>
<dbReference type="GO" id="GO:0004413">
    <property type="term" value="F:homoserine kinase activity"/>
    <property type="evidence" value="ECO:0007669"/>
    <property type="project" value="TreeGrafter"/>
</dbReference>
<dbReference type="RefSeq" id="WP_063671326.1">
    <property type="nucleotide sequence ID" value="NZ_CP014841.1"/>
</dbReference>
<dbReference type="AlphaFoldDB" id="A0A160N0J0"/>
<evidence type="ECO:0000256" key="1">
    <source>
        <dbReference type="ARBA" id="ARBA00038240"/>
    </source>
</evidence>
<dbReference type="Pfam" id="PF01636">
    <property type="entry name" value="APH"/>
    <property type="match status" value="1"/>
</dbReference>
<dbReference type="Proteomes" id="UP000077255">
    <property type="component" value="Chromosome"/>
</dbReference>
<dbReference type="KEGG" id="dtx:ATSB10_12740"/>
<dbReference type="GO" id="GO:0009088">
    <property type="term" value="P:threonine biosynthetic process"/>
    <property type="evidence" value="ECO:0007669"/>
    <property type="project" value="TreeGrafter"/>
</dbReference>
<evidence type="ECO:0000259" key="2">
    <source>
        <dbReference type="Pfam" id="PF01636"/>
    </source>
</evidence>
<organism evidence="3 4">
    <name type="scientific">Dyella thiooxydans</name>
    <dbReference type="NCBI Taxonomy" id="445710"/>
    <lineage>
        <taxon>Bacteria</taxon>
        <taxon>Pseudomonadati</taxon>
        <taxon>Pseudomonadota</taxon>
        <taxon>Gammaproteobacteria</taxon>
        <taxon>Lysobacterales</taxon>
        <taxon>Rhodanobacteraceae</taxon>
        <taxon>Dyella</taxon>
    </lineage>
</organism>
<dbReference type="InterPro" id="IPR011009">
    <property type="entry name" value="Kinase-like_dom_sf"/>
</dbReference>
<dbReference type="Gene3D" id="3.90.1200.10">
    <property type="match status" value="1"/>
</dbReference>
<feature type="domain" description="Aminoglycoside phosphotransferase" evidence="2">
    <location>
        <begin position="57"/>
        <end position="300"/>
    </location>
</feature>
<dbReference type="PATRIC" id="fig|445710.3.peg.1271"/>
<accession>A0A160N0J0</accession>
<proteinExistence type="inferred from homology"/>
<sequence>MTDPTHRVHGLAGDEIAPDWPALAEPELTGVLATMPAAGGLRRVLWHSPRPLSAAGLVETARGGTVFVKRHHVSVRGAATLAEEHALLAHLKRHGLPVVELLADRDGRTALAHGDWTYEVHTAARGEDLYRDTMSWQPPDRLAHARTAGRMLARLHGASAGHSATQRGTHILVARSELATAADPVATLQAQLPQRPALADYLARRDWPRDLERLFAPWRASQPALARQPRLWTHGDWHVSNLCWSGAGDDAEVTCVLDFGLAAANFALFDLATAIERNAIAWLALDAGNAAARPDIARALIAGYRAELPLGADELHLLADLLPVVHVDFALSEVEYFHGVTRSAHAADVAYDTFLIGHAAWFEGAHGQHLLAAIREAH</sequence>
<dbReference type="EMBL" id="CP014841">
    <property type="protein sequence ID" value="AND68728.1"/>
    <property type="molecule type" value="Genomic_DNA"/>
</dbReference>
<keyword evidence="4" id="KW-1185">Reference proteome</keyword>
<dbReference type="SUPFAM" id="SSF56112">
    <property type="entry name" value="Protein kinase-like (PK-like)"/>
    <property type="match status" value="1"/>
</dbReference>
<comment type="similarity">
    <text evidence="1">Belongs to the pseudomonas-type ThrB family.</text>
</comment>
<name>A0A160N0J0_9GAMM</name>
<dbReference type="STRING" id="445710.ATSB10_12740"/>
<dbReference type="PANTHER" id="PTHR21064:SF6">
    <property type="entry name" value="AMINOGLYCOSIDE PHOSPHOTRANSFERASE DOMAIN-CONTAINING PROTEIN"/>
    <property type="match status" value="1"/>
</dbReference>
<evidence type="ECO:0000313" key="4">
    <source>
        <dbReference type="Proteomes" id="UP000077255"/>
    </source>
</evidence>
<dbReference type="InterPro" id="IPR002575">
    <property type="entry name" value="Aminoglycoside_PTrfase"/>
</dbReference>